<gene>
    <name evidence="2" type="primary">Acey_s0003.g1580</name>
    <name evidence="2" type="ORF">Y032_0003g1580</name>
</gene>
<evidence type="ECO:0000256" key="1">
    <source>
        <dbReference type="SAM" id="MobiDB-lite"/>
    </source>
</evidence>
<organism evidence="2 3">
    <name type="scientific">Ancylostoma ceylanicum</name>
    <dbReference type="NCBI Taxonomy" id="53326"/>
    <lineage>
        <taxon>Eukaryota</taxon>
        <taxon>Metazoa</taxon>
        <taxon>Ecdysozoa</taxon>
        <taxon>Nematoda</taxon>
        <taxon>Chromadorea</taxon>
        <taxon>Rhabditida</taxon>
        <taxon>Rhabditina</taxon>
        <taxon>Rhabditomorpha</taxon>
        <taxon>Strongyloidea</taxon>
        <taxon>Ancylostomatidae</taxon>
        <taxon>Ancylostomatinae</taxon>
        <taxon>Ancylostoma</taxon>
    </lineage>
</organism>
<accession>A0A016VYG1</accession>
<reference evidence="3" key="1">
    <citation type="journal article" date="2015" name="Nat. Genet.">
        <title>The genome and transcriptome of the zoonotic hookworm Ancylostoma ceylanicum identify infection-specific gene families.</title>
        <authorList>
            <person name="Schwarz E.M."/>
            <person name="Hu Y."/>
            <person name="Antoshechkin I."/>
            <person name="Miller M.M."/>
            <person name="Sternberg P.W."/>
            <person name="Aroian R.V."/>
        </authorList>
    </citation>
    <scope>NUCLEOTIDE SEQUENCE</scope>
    <source>
        <strain evidence="3">HY135</strain>
    </source>
</reference>
<feature type="region of interest" description="Disordered" evidence="1">
    <location>
        <begin position="1"/>
        <end position="52"/>
    </location>
</feature>
<dbReference type="Proteomes" id="UP000024635">
    <property type="component" value="Unassembled WGS sequence"/>
</dbReference>
<evidence type="ECO:0000313" key="3">
    <source>
        <dbReference type="Proteomes" id="UP000024635"/>
    </source>
</evidence>
<protein>
    <submittedName>
        <fullName evidence="2">Uncharacterized protein</fullName>
    </submittedName>
</protein>
<dbReference type="AlphaFoldDB" id="A0A016VYG1"/>
<sequence>MIKNTQGRRKREPLSLNQKTIPLWPRDERGASRRAGKKISIGHGHPPRENVLGPQCVKVKNLLETLGAVDVEPPRV</sequence>
<feature type="compositionally biased region" description="Basic residues" evidence="1">
    <location>
        <begin position="1"/>
        <end position="11"/>
    </location>
</feature>
<keyword evidence="3" id="KW-1185">Reference proteome</keyword>
<proteinExistence type="predicted"/>
<dbReference type="EMBL" id="JARK01001339">
    <property type="protein sequence ID" value="EYC32445.1"/>
    <property type="molecule type" value="Genomic_DNA"/>
</dbReference>
<evidence type="ECO:0000313" key="2">
    <source>
        <dbReference type="EMBL" id="EYC32445.1"/>
    </source>
</evidence>
<name>A0A016VYG1_9BILA</name>
<comment type="caution">
    <text evidence="2">The sequence shown here is derived from an EMBL/GenBank/DDBJ whole genome shotgun (WGS) entry which is preliminary data.</text>
</comment>